<dbReference type="InterPro" id="IPR036866">
    <property type="entry name" value="RibonucZ/Hydroxyglut_hydro"/>
</dbReference>
<sequence length="444" mass="50243">MQIEFVNHASVLISDKDTAVLMDPWYSGPAFHKGWTLLHETPDTEVSDLLKRTTHLWLSHEHPDHFSVPFFKRHGAQIRAQGIEMYFQKIEDQRVADFIRAEGITLHEMTFGQSYTLGDLELTCLKDDFYDSLVSIKSEDQHILNLNDCHVNTPARAKLILDQAGPCDVLLTQFSYAAWKGGPENRAWRETAAREKLDNIALQAELLKPRTVIPFASYVAFSNERNAYLNDAANRPQDVIDRFKDADFDLQIMAPGDVFTGTVDPEMTARAISFWDAAYSRAETAPLQRFETKSYEEIAETFQTYTARVFANNSRWMMRAAQVASPVRVFQPVVVELDDLGINVKIDVPRAQLTQTTEAPHLKMHSESLWFLFSNSFGFDTLGVNGCFEEMQEGGFSRAAKSIAIENLNNLGIRFGPGLVFEGKVIAVFFERLIAASRKLRGQS</sequence>
<dbReference type="RefSeq" id="WP_327792560.1">
    <property type="nucleotide sequence ID" value="NZ_JADQAZ010000001.1"/>
</dbReference>
<evidence type="ECO:0000313" key="2">
    <source>
        <dbReference type="EMBL" id="MBT0956356.1"/>
    </source>
</evidence>
<dbReference type="AlphaFoldDB" id="A0AAP2CMR5"/>
<reference evidence="2 3" key="1">
    <citation type="journal article" date="2021" name="Arch. Microbiol.">
        <title>Harenicola maris gen. nov., sp. nov. isolated from the Sea of Japan shallow sediments.</title>
        <authorList>
            <person name="Romanenko L.A."/>
            <person name="Kurilenko V.V."/>
            <person name="Chernysheva N.Y."/>
            <person name="Tekutyeva L.A."/>
            <person name="Velansky P.V."/>
            <person name="Svetashev V.I."/>
            <person name="Isaeva M.P."/>
        </authorList>
    </citation>
    <scope>NUCLEOTIDE SEQUENCE [LARGE SCALE GENOMIC DNA]</scope>
    <source>
        <strain evidence="2 3">KMM 3653</strain>
    </source>
</reference>
<dbReference type="Pfam" id="PF13483">
    <property type="entry name" value="Lactamase_B_3"/>
    <property type="match status" value="1"/>
</dbReference>
<comment type="caution">
    <text evidence="2">The sequence shown here is derived from an EMBL/GenBank/DDBJ whole genome shotgun (WGS) entry which is preliminary data.</text>
</comment>
<dbReference type="Gene3D" id="3.60.15.10">
    <property type="entry name" value="Ribonuclease Z/Hydroxyacylglutathione hydrolase-like"/>
    <property type="match status" value="1"/>
</dbReference>
<dbReference type="PANTHER" id="PTHR46522">
    <property type="entry name" value="CYTIDINE MONOPHOSPHATE-N-ACETYLNEURAMINIC ACID HYDROXYLASE"/>
    <property type="match status" value="1"/>
</dbReference>
<dbReference type="Proteomes" id="UP001315686">
    <property type="component" value="Unassembled WGS sequence"/>
</dbReference>
<accession>A0AAP2CMR5</accession>
<proteinExistence type="inferred from homology"/>
<protein>
    <submittedName>
        <fullName evidence="2">MBL fold metallo-hydrolase</fullName>
    </submittedName>
</protein>
<name>A0AAP2CMR5_9RHOB</name>
<comment type="similarity">
    <text evidence="1">Belongs to the CMP-Neu5Ac hydroxylase family.</text>
</comment>
<dbReference type="GO" id="GO:0005737">
    <property type="term" value="C:cytoplasm"/>
    <property type="evidence" value="ECO:0007669"/>
    <property type="project" value="TreeGrafter"/>
</dbReference>
<dbReference type="PANTHER" id="PTHR46522:SF1">
    <property type="entry name" value="INACTIVE CYTIDINE MONOPHOSPHATE-N-ACETYLNEURAMINIC ACID HYDROXYLASE"/>
    <property type="match status" value="1"/>
</dbReference>
<organism evidence="2 3">
    <name type="scientific">Harenicola maris</name>
    <dbReference type="NCBI Taxonomy" id="2841044"/>
    <lineage>
        <taxon>Bacteria</taxon>
        <taxon>Pseudomonadati</taxon>
        <taxon>Pseudomonadota</taxon>
        <taxon>Alphaproteobacteria</taxon>
        <taxon>Rhodobacterales</taxon>
        <taxon>Paracoccaceae</taxon>
        <taxon>Harenicola</taxon>
    </lineage>
</organism>
<dbReference type="InterPro" id="IPR027033">
    <property type="entry name" value="Cnh"/>
</dbReference>
<dbReference type="SUPFAM" id="SSF56281">
    <property type="entry name" value="Metallo-hydrolase/oxidoreductase"/>
    <property type="match status" value="1"/>
</dbReference>
<dbReference type="EMBL" id="JADQAZ010000001">
    <property type="protein sequence ID" value="MBT0956356.1"/>
    <property type="molecule type" value="Genomic_DNA"/>
</dbReference>
<dbReference type="GO" id="GO:0046381">
    <property type="term" value="P:CMP-N-acetylneuraminate metabolic process"/>
    <property type="evidence" value="ECO:0007669"/>
    <property type="project" value="TreeGrafter"/>
</dbReference>
<evidence type="ECO:0000256" key="1">
    <source>
        <dbReference type="ARBA" id="ARBA00010303"/>
    </source>
</evidence>
<keyword evidence="3" id="KW-1185">Reference proteome</keyword>
<dbReference type="GO" id="GO:0030338">
    <property type="term" value="F:CMP-N-acetylneuraminate monooxygenase activity"/>
    <property type="evidence" value="ECO:0007669"/>
    <property type="project" value="TreeGrafter"/>
</dbReference>
<evidence type="ECO:0000313" key="3">
    <source>
        <dbReference type="Proteomes" id="UP001315686"/>
    </source>
</evidence>
<gene>
    <name evidence="2" type="ORF">IV417_03065</name>
</gene>